<dbReference type="InterPro" id="IPR011012">
    <property type="entry name" value="Longin-like_dom_sf"/>
</dbReference>
<dbReference type="SUPFAM" id="SSF49447">
    <property type="entry name" value="Second domain of Mu2 adaptin subunit (ap50) of ap2 adaptor"/>
    <property type="match status" value="1"/>
</dbReference>
<dbReference type="CDD" id="cd09252">
    <property type="entry name" value="AP-3_Mu3_Cterm"/>
    <property type="match status" value="1"/>
</dbReference>
<accession>A0A7S2SCM0</accession>
<dbReference type="InterPro" id="IPR028565">
    <property type="entry name" value="MHD"/>
</dbReference>
<evidence type="ECO:0000256" key="3">
    <source>
        <dbReference type="ARBA" id="ARBA00022927"/>
    </source>
</evidence>
<evidence type="ECO:0000256" key="2">
    <source>
        <dbReference type="ARBA" id="ARBA00022448"/>
    </source>
</evidence>
<evidence type="ECO:0000256" key="4">
    <source>
        <dbReference type="ARBA" id="ARBA00023136"/>
    </source>
</evidence>
<keyword evidence="4" id="KW-0472">Membrane</keyword>
<feature type="domain" description="MHD" evidence="6">
    <location>
        <begin position="162"/>
        <end position="411"/>
    </location>
</feature>
<evidence type="ECO:0000256" key="5">
    <source>
        <dbReference type="PIRNR" id="PIRNR005992"/>
    </source>
</evidence>
<dbReference type="PIRSF" id="PIRSF005992">
    <property type="entry name" value="Clathrin_mu"/>
    <property type="match status" value="1"/>
</dbReference>
<gene>
    <name evidence="7" type="ORF">RMAR1173_LOCUS13434</name>
</gene>
<sequence length="413" mass="46471">MMKMHWRGMTPRTVCDFFWDEVNKYPTREEVPPILTTSKYYIISVYRDGLFVVATTTQEMAPLLAIEFLLRIFDIFSDYFDGADEVSIKENFSTCYQLLEEMMDHGYPLTTEPNALKAMIQPPTVMGKLAELTMGKSGITEELPDGTISSMPWRKAGVKYAQNEIYLDIVEEVDAIVDRNGQVVSTEVTGVVQANSRLSGIPDLTLTFEDPEVIDDCSFHPCVRYTRFERDRVVSFVPPDGQFELMRYRVNTKAHVSAPIYCQSQVLYEDASSYGRVNITVGQRPTGSLIVPAKKGSLVVEEVCLTIPFPKVVKTTNLSVNYGAILYDEATKVAKWTIGKMPTSKTPQLSGTMVLQGQQKLEENPPIQLDWKVPTASISGIAISSLQLTNEKYRPYKGVRTIIRSGKYQVRTS</sequence>
<dbReference type="GO" id="GO:0006886">
    <property type="term" value="P:intracellular protein transport"/>
    <property type="evidence" value="ECO:0007669"/>
    <property type="project" value="UniProtKB-UniRule"/>
</dbReference>
<dbReference type="InterPro" id="IPR001392">
    <property type="entry name" value="Clathrin_mu"/>
</dbReference>
<dbReference type="GO" id="GO:0030131">
    <property type="term" value="C:clathrin adaptor complex"/>
    <property type="evidence" value="ECO:0007669"/>
    <property type="project" value="UniProtKB-UniRule"/>
</dbReference>
<dbReference type="EMBL" id="HBHJ01020282">
    <property type="protein sequence ID" value="CAD9696204.1"/>
    <property type="molecule type" value="Transcribed_RNA"/>
</dbReference>
<dbReference type="InterPro" id="IPR050431">
    <property type="entry name" value="Adaptor_comp_med_subunit"/>
</dbReference>
<dbReference type="Gene3D" id="2.60.40.1170">
    <property type="entry name" value="Mu homology domain, subdomain B"/>
    <property type="match status" value="2"/>
</dbReference>
<dbReference type="AlphaFoldDB" id="A0A7S2SCM0"/>
<organism evidence="7">
    <name type="scientific">Rhizochromulina marina</name>
    <dbReference type="NCBI Taxonomy" id="1034831"/>
    <lineage>
        <taxon>Eukaryota</taxon>
        <taxon>Sar</taxon>
        <taxon>Stramenopiles</taxon>
        <taxon>Ochrophyta</taxon>
        <taxon>Dictyochophyceae</taxon>
        <taxon>Rhizochromulinales</taxon>
        <taxon>Rhizochromulina</taxon>
    </lineage>
</organism>
<dbReference type="GO" id="GO:0016192">
    <property type="term" value="P:vesicle-mediated transport"/>
    <property type="evidence" value="ECO:0007669"/>
    <property type="project" value="InterPro"/>
</dbReference>
<comment type="similarity">
    <text evidence="5">Belongs to the adaptor complexes medium subunit family.</text>
</comment>
<keyword evidence="3 5" id="KW-0653">Protein transport</keyword>
<dbReference type="GO" id="GO:0012505">
    <property type="term" value="C:endomembrane system"/>
    <property type="evidence" value="ECO:0007669"/>
    <property type="project" value="UniProtKB-SubCell"/>
</dbReference>
<dbReference type="PRINTS" id="PR00314">
    <property type="entry name" value="CLATHRINADPT"/>
</dbReference>
<reference evidence="7" key="1">
    <citation type="submission" date="2021-01" db="EMBL/GenBank/DDBJ databases">
        <authorList>
            <person name="Corre E."/>
            <person name="Pelletier E."/>
            <person name="Niang G."/>
            <person name="Scheremetjew M."/>
            <person name="Finn R."/>
            <person name="Kale V."/>
            <person name="Holt S."/>
            <person name="Cochrane G."/>
            <person name="Meng A."/>
            <person name="Brown T."/>
            <person name="Cohen L."/>
        </authorList>
    </citation>
    <scope>NUCLEOTIDE SEQUENCE</scope>
    <source>
        <strain evidence="7">CCMP1243</strain>
    </source>
</reference>
<dbReference type="PANTHER" id="PTHR10529">
    <property type="entry name" value="AP COMPLEX SUBUNIT MU"/>
    <property type="match status" value="1"/>
</dbReference>
<dbReference type="CDD" id="cd14837">
    <property type="entry name" value="AP3_Mu_N"/>
    <property type="match status" value="1"/>
</dbReference>
<dbReference type="PROSITE" id="PS51072">
    <property type="entry name" value="MHD"/>
    <property type="match status" value="1"/>
</dbReference>
<dbReference type="Pfam" id="PF00928">
    <property type="entry name" value="Adap_comp_sub"/>
    <property type="match status" value="1"/>
</dbReference>
<dbReference type="Gene3D" id="3.30.450.60">
    <property type="match status" value="1"/>
</dbReference>
<evidence type="ECO:0000256" key="1">
    <source>
        <dbReference type="ARBA" id="ARBA00004308"/>
    </source>
</evidence>
<protein>
    <recommendedName>
        <fullName evidence="6">MHD domain-containing protein</fullName>
    </recommendedName>
</protein>
<keyword evidence="2 5" id="KW-0813">Transport</keyword>
<evidence type="ECO:0000313" key="7">
    <source>
        <dbReference type="EMBL" id="CAD9696204.1"/>
    </source>
</evidence>
<name>A0A7S2SCM0_9STRA</name>
<proteinExistence type="inferred from homology"/>
<dbReference type="InterPro" id="IPR036168">
    <property type="entry name" value="AP2_Mu_C_sf"/>
</dbReference>
<comment type="subcellular location">
    <subcellularLocation>
        <location evidence="1">Endomembrane system</location>
    </subcellularLocation>
</comment>
<dbReference type="SUPFAM" id="SSF64356">
    <property type="entry name" value="SNARE-like"/>
    <property type="match status" value="1"/>
</dbReference>
<evidence type="ECO:0000259" key="6">
    <source>
        <dbReference type="PROSITE" id="PS51072"/>
    </source>
</evidence>